<feature type="transmembrane region" description="Helical" evidence="9">
    <location>
        <begin position="27"/>
        <end position="48"/>
    </location>
</feature>
<keyword evidence="4 9" id="KW-0812">Transmembrane</keyword>
<comment type="caution">
    <text evidence="10">The sequence shown here is derived from an EMBL/GenBank/DDBJ whole genome shotgun (WGS) entry which is preliminary data.</text>
</comment>
<evidence type="ECO:0000256" key="3">
    <source>
        <dbReference type="ARBA" id="ARBA00022679"/>
    </source>
</evidence>
<evidence type="ECO:0000256" key="7">
    <source>
        <dbReference type="ARBA" id="ARBA00023136"/>
    </source>
</evidence>
<organism evidence="10 11">
    <name type="scientific">Amblyomma americanum</name>
    <name type="common">Lone star tick</name>
    <dbReference type="NCBI Taxonomy" id="6943"/>
    <lineage>
        <taxon>Eukaryota</taxon>
        <taxon>Metazoa</taxon>
        <taxon>Ecdysozoa</taxon>
        <taxon>Arthropoda</taxon>
        <taxon>Chelicerata</taxon>
        <taxon>Arachnida</taxon>
        <taxon>Acari</taxon>
        <taxon>Parasitiformes</taxon>
        <taxon>Ixodida</taxon>
        <taxon>Ixodoidea</taxon>
        <taxon>Ixodidae</taxon>
        <taxon>Amblyomminae</taxon>
        <taxon>Amblyomma</taxon>
    </lineage>
</organism>
<feature type="region of interest" description="Disordered" evidence="8">
    <location>
        <begin position="1"/>
        <end position="21"/>
    </location>
</feature>
<accession>A0AAQ4DG02</accession>
<keyword evidence="11" id="KW-1185">Reference proteome</keyword>
<evidence type="ECO:0000256" key="9">
    <source>
        <dbReference type="SAM" id="Phobius"/>
    </source>
</evidence>
<reference evidence="10 11" key="1">
    <citation type="journal article" date="2023" name="Arcadia Sci">
        <title>De novo assembly of a long-read Amblyomma americanum tick genome.</title>
        <authorList>
            <person name="Chou S."/>
            <person name="Poskanzer K.E."/>
            <person name="Rollins M."/>
            <person name="Thuy-Boun P.S."/>
        </authorList>
    </citation>
    <scope>NUCLEOTIDE SEQUENCE [LARGE SCALE GENOMIC DNA]</scope>
    <source>
        <strain evidence="10">F_SG_1</strain>
        <tissue evidence="10">Salivary glands</tissue>
    </source>
</reference>
<dbReference type="InterPro" id="IPR005599">
    <property type="entry name" value="GPI_mannosylTrfase"/>
</dbReference>
<evidence type="ECO:0008006" key="12">
    <source>
        <dbReference type="Google" id="ProtNLM"/>
    </source>
</evidence>
<dbReference type="Pfam" id="PF03901">
    <property type="entry name" value="Glyco_transf_22"/>
    <property type="match status" value="1"/>
</dbReference>
<protein>
    <recommendedName>
        <fullName evidence="12">Mannosyltransferase</fullName>
    </recommendedName>
</protein>
<gene>
    <name evidence="10" type="ORF">V5799_027339</name>
</gene>
<keyword evidence="5" id="KW-0256">Endoplasmic reticulum</keyword>
<sequence length="104" mass="11968">MAELAERSEEVKEEPKKEEDAKELPKAFFLFMFVLFRCGGAFFVRTAFVPDEYWQSLEIAHKFVFGPWCHASFRPSCQPLVITGLWSWAVASLATRVHAGRHFA</sequence>
<keyword evidence="3" id="KW-0808">Transferase</keyword>
<proteinExistence type="predicted"/>
<evidence type="ECO:0000256" key="8">
    <source>
        <dbReference type="SAM" id="MobiDB-lite"/>
    </source>
</evidence>
<dbReference type="GO" id="GO:0005789">
    <property type="term" value="C:endoplasmic reticulum membrane"/>
    <property type="evidence" value="ECO:0007669"/>
    <property type="project" value="UniProtKB-SubCell"/>
</dbReference>
<keyword evidence="6 9" id="KW-1133">Transmembrane helix</keyword>
<comment type="subcellular location">
    <subcellularLocation>
        <location evidence="1">Endoplasmic reticulum membrane</location>
        <topology evidence="1">Multi-pass membrane protein</topology>
    </subcellularLocation>
</comment>
<evidence type="ECO:0000313" key="10">
    <source>
        <dbReference type="EMBL" id="KAK8761392.1"/>
    </source>
</evidence>
<evidence type="ECO:0000313" key="11">
    <source>
        <dbReference type="Proteomes" id="UP001321473"/>
    </source>
</evidence>
<dbReference type="Proteomes" id="UP001321473">
    <property type="component" value="Unassembled WGS sequence"/>
</dbReference>
<keyword evidence="7 9" id="KW-0472">Membrane</keyword>
<evidence type="ECO:0000256" key="4">
    <source>
        <dbReference type="ARBA" id="ARBA00022692"/>
    </source>
</evidence>
<evidence type="ECO:0000256" key="5">
    <source>
        <dbReference type="ARBA" id="ARBA00022824"/>
    </source>
</evidence>
<dbReference type="GO" id="GO:0016757">
    <property type="term" value="F:glycosyltransferase activity"/>
    <property type="evidence" value="ECO:0007669"/>
    <property type="project" value="UniProtKB-KW"/>
</dbReference>
<evidence type="ECO:0000256" key="6">
    <source>
        <dbReference type="ARBA" id="ARBA00022989"/>
    </source>
</evidence>
<evidence type="ECO:0000256" key="1">
    <source>
        <dbReference type="ARBA" id="ARBA00004477"/>
    </source>
</evidence>
<evidence type="ECO:0000256" key="2">
    <source>
        <dbReference type="ARBA" id="ARBA00022676"/>
    </source>
</evidence>
<dbReference type="AlphaFoldDB" id="A0AAQ4DG02"/>
<dbReference type="EMBL" id="JARKHS020031218">
    <property type="protein sequence ID" value="KAK8761392.1"/>
    <property type="molecule type" value="Genomic_DNA"/>
</dbReference>
<name>A0AAQ4DG02_AMBAM</name>
<keyword evidence="2" id="KW-0328">Glycosyltransferase</keyword>